<reference evidence="1 2" key="1">
    <citation type="submission" date="2024-03" db="EMBL/GenBank/DDBJ databases">
        <authorList>
            <person name="Martinez-Hernandez J."/>
        </authorList>
    </citation>
    <scope>NUCLEOTIDE SEQUENCE [LARGE SCALE GENOMIC DNA]</scope>
</reference>
<name>A0AAV1W0Y5_LUPLU</name>
<dbReference type="EMBL" id="CAXHTB010000003">
    <property type="protein sequence ID" value="CAL0302797.1"/>
    <property type="molecule type" value="Genomic_DNA"/>
</dbReference>
<gene>
    <name evidence="1" type="ORF">LLUT_LOCUS3857</name>
</gene>
<comment type="caution">
    <text evidence="1">The sequence shown here is derived from an EMBL/GenBank/DDBJ whole genome shotgun (WGS) entry which is preliminary data.</text>
</comment>
<protein>
    <submittedName>
        <fullName evidence="1">Uncharacterized protein</fullName>
    </submittedName>
</protein>
<evidence type="ECO:0000313" key="1">
    <source>
        <dbReference type="EMBL" id="CAL0302797.1"/>
    </source>
</evidence>
<dbReference type="Proteomes" id="UP001497480">
    <property type="component" value="Unassembled WGS sequence"/>
</dbReference>
<proteinExistence type="predicted"/>
<dbReference type="AlphaFoldDB" id="A0AAV1W0Y5"/>
<evidence type="ECO:0000313" key="2">
    <source>
        <dbReference type="Proteomes" id="UP001497480"/>
    </source>
</evidence>
<sequence length="68" mass="7691">MQMMYYGLGPLDMPFASGFPPDPFGMNGYMMPPIPPHRYAHFLDGTWTYPGLESLFLDKCSLLGMVLQ</sequence>
<organism evidence="1 2">
    <name type="scientific">Lupinus luteus</name>
    <name type="common">European yellow lupine</name>
    <dbReference type="NCBI Taxonomy" id="3873"/>
    <lineage>
        <taxon>Eukaryota</taxon>
        <taxon>Viridiplantae</taxon>
        <taxon>Streptophyta</taxon>
        <taxon>Embryophyta</taxon>
        <taxon>Tracheophyta</taxon>
        <taxon>Spermatophyta</taxon>
        <taxon>Magnoliopsida</taxon>
        <taxon>eudicotyledons</taxon>
        <taxon>Gunneridae</taxon>
        <taxon>Pentapetalae</taxon>
        <taxon>rosids</taxon>
        <taxon>fabids</taxon>
        <taxon>Fabales</taxon>
        <taxon>Fabaceae</taxon>
        <taxon>Papilionoideae</taxon>
        <taxon>50 kb inversion clade</taxon>
        <taxon>genistoids sensu lato</taxon>
        <taxon>core genistoids</taxon>
        <taxon>Genisteae</taxon>
        <taxon>Lupinus</taxon>
    </lineage>
</organism>
<accession>A0AAV1W0Y5</accession>
<keyword evidence="2" id="KW-1185">Reference proteome</keyword>